<evidence type="ECO:0000256" key="5">
    <source>
        <dbReference type="ARBA" id="ARBA00022840"/>
    </source>
</evidence>
<keyword evidence="2 7" id="KW-0436">Ligase</keyword>
<evidence type="ECO:0000256" key="2">
    <source>
        <dbReference type="ARBA" id="ARBA00022598"/>
    </source>
</evidence>
<dbReference type="Proteomes" id="UP000612055">
    <property type="component" value="Unassembled WGS sequence"/>
</dbReference>
<evidence type="ECO:0000259" key="8">
    <source>
        <dbReference type="Pfam" id="PF00501"/>
    </source>
</evidence>
<comment type="function">
    <text evidence="7">Catalyzes the conversion of long-chain fatty acids to their active form acyl-CoAs for both synthesis of cellular lipids, and degradation via beta-oxidation.</text>
</comment>
<name>A0A835YA64_9CHLO</name>
<dbReference type="PANTHER" id="PTHR43272:SF3">
    <property type="entry name" value="LONG CHAIN ACYL-COA SYNTHETASE 4"/>
    <property type="match status" value="1"/>
</dbReference>
<keyword evidence="5 7" id="KW-0067">ATP-binding</keyword>
<dbReference type="EMBL" id="JAEHOE010000012">
    <property type="protein sequence ID" value="KAG2497767.1"/>
    <property type="molecule type" value="Genomic_DNA"/>
</dbReference>
<accession>A0A835YA64</accession>
<keyword evidence="7" id="KW-0443">Lipid metabolism</keyword>
<evidence type="ECO:0000256" key="1">
    <source>
        <dbReference type="ARBA" id="ARBA00006432"/>
    </source>
</evidence>
<dbReference type="AlphaFoldDB" id="A0A835YA64"/>
<organism evidence="9 10">
    <name type="scientific">Edaphochlamys debaryana</name>
    <dbReference type="NCBI Taxonomy" id="47281"/>
    <lineage>
        <taxon>Eukaryota</taxon>
        <taxon>Viridiplantae</taxon>
        <taxon>Chlorophyta</taxon>
        <taxon>core chlorophytes</taxon>
        <taxon>Chlorophyceae</taxon>
        <taxon>CS clade</taxon>
        <taxon>Chlamydomonadales</taxon>
        <taxon>Chlamydomonadales incertae sedis</taxon>
        <taxon>Edaphochlamys</taxon>
    </lineage>
</organism>
<dbReference type="Gene3D" id="3.40.50.12780">
    <property type="entry name" value="N-terminal domain of ligase-like"/>
    <property type="match status" value="1"/>
</dbReference>
<comment type="similarity">
    <text evidence="1 7">Belongs to the ATP-dependent AMP-binding enzyme family.</text>
</comment>
<dbReference type="EC" id="6.2.1.3" evidence="6 7"/>
<dbReference type="CDD" id="cd05927">
    <property type="entry name" value="LC-FACS_euk"/>
    <property type="match status" value="1"/>
</dbReference>
<dbReference type="GO" id="GO:0004467">
    <property type="term" value="F:long-chain fatty acid-CoA ligase activity"/>
    <property type="evidence" value="ECO:0007669"/>
    <property type="project" value="UniProtKB-EC"/>
</dbReference>
<dbReference type="OrthoDB" id="1700726at2759"/>
<feature type="domain" description="AMP-dependent synthetase/ligase" evidence="8">
    <location>
        <begin position="50"/>
        <end position="482"/>
    </location>
</feature>
<evidence type="ECO:0000313" key="10">
    <source>
        <dbReference type="Proteomes" id="UP000612055"/>
    </source>
</evidence>
<evidence type="ECO:0000256" key="7">
    <source>
        <dbReference type="RuleBase" id="RU369030"/>
    </source>
</evidence>
<reference evidence="9" key="1">
    <citation type="journal article" date="2020" name="bioRxiv">
        <title>Comparative genomics of Chlamydomonas.</title>
        <authorList>
            <person name="Craig R.J."/>
            <person name="Hasan A.R."/>
            <person name="Ness R.W."/>
            <person name="Keightley P.D."/>
        </authorList>
    </citation>
    <scope>NUCLEOTIDE SEQUENCE</scope>
    <source>
        <strain evidence="9">CCAP 11/70</strain>
    </source>
</reference>
<dbReference type="GO" id="GO:0016020">
    <property type="term" value="C:membrane"/>
    <property type="evidence" value="ECO:0007669"/>
    <property type="project" value="TreeGrafter"/>
</dbReference>
<dbReference type="GO" id="GO:0005783">
    <property type="term" value="C:endoplasmic reticulum"/>
    <property type="evidence" value="ECO:0007669"/>
    <property type="project" value="TreeGrafter"/>
</dbReference>
<keyword evidence="10" id="KW-1185">Reference proteome</keyword>
<sequence length="670" mass="73420">MPNYKWLVEVEAARQAEGDKPSASAVYRHIAAKDGYPSLDFSTLYESFEKAVAKFPNNDCLGKREKNEKGEVGPFVFKNYAQVHKEVQGIASALAKWGVTPGQRVGVFGANCPEWMTAMQACNRMSYHCVPLYDSLGENAIEYIVNHSESVAAFVASEKLPALAKALPKTKATLKVVVYWGAGNEEAVKAAKDLGYTVHSFAEALEVGAASPAEPVPPKPEDLCTIMYTSGTTGDPKGVLLTHRAVVAAVVTSRSYIQHNNVDIGPSDRMLSYLPLAHIFDRVTEEWFLSIGAAVGYWQGDVLKLVEDIAALKPSLFIGVPRVFDRIYTRIIGQINAAGGLKKALFNWGFNRKLHYLRNGYSQNKAAPFFDKLVFSKIAARLGGKVKAVVSGGAPLAPHVEDFLRVTMCAPVVQGYGLTETSAASFIACADVMAHAATVGPPTPMVEFRLESVPDMNCDALDAKQPKGEVLIRSPMNFNGYYKAQDKTDEVLEKDGWFHSGDIAILTESGAIKIVDRKKNIFKLSQGEYVAVEALESTYKKTSVVEQVWVYGNSFESCLVAVVVPSKDVITAWAKEHGVSGEYEKGLLEDPKVNAHVLAELTRVAKEDKLKGYEIVKAIALDAVQFSVEEDLMTPSFKLRRPQLQTKYQKKIDDMYAVLKKAEAAKPARD</sequence>
<dbReference type="PANTHER" id="PTHR43272">
    <property type="entry name" value="LONG-CHAIN-FATTY-ACID--COA LIGASE"/>
    <property type="match status" value="1"/>
</dbReference>
<evidence type="ECO:0000256" key="4">
    <source>
        <dbReference type="ARBA" id="ARBA00022832"/>
    </source>
</evidence>
<dbReference type="Pfam" id="PF00501">
    <property type="entry name" value="AMP-binding"/>
    <property type="match status" value="1"/>
</dbReference>
<dbReference type="PROSITE" id="PS00455">
    <property type="entry name" value="AMP_BINDING"/>
    <property type="match status" value="1"/>
</dbReference>
<evidence type="ECO:0000313" key="9">
    <source>
        <dbReference type="EMBL" id="KAG2497767.1"/>
    </source>
</evidence>
<keyword evidence="3 7" id="KW-0547">Nucleotide-binding</keyword>
<keyword evidence="4 7" id="KW-0276">Fatty acid metabolism</keyword>
<proteinExistence type="inferred from homology"/>
<comment type="catalytic activity">
    <reaction evidence="7">
        <text>a long-chain fatty acid + ATP + CoA = a long-chain fatty acyl-CoA + AMP + diphosphate</text>
        <dbReference type="Rhea" id="RHEA:15421"/>
        <dbReference type="ChEBI" id="CHEBI:30616"/>
        <dbReference type="ChEBI" id="CHEBI:33019"/>
        <dbReference type="ChEBI" id="CHEBI:57287"/>
        <dbReference type="ChEBI" id="CHEBI:57560"/>
        <dbReference type="ChEBI" id="CHEBI:83139"/>
        <dbReference type="ChEBI" id="CHEBI:456215"/>
        <dbReference type="EC" id="6.2.1.3"/>
    </reaction>
</comment>
<evidence type="ECO:0000256" key="3">
    <source>
        <dbReference type="ARBA" id="ARBA00022741"/>
    </source>
</evidence>
<dbReference type="SUPFAM" id="SSF56801">
    <property type="entry name" value="Acetyl-CoA synthetase-like"/>
    <property type="match status" value="1"/>
</dbReference>
<comment type="caution">
    <text evidence="9">The sequence shown here is derived from an EMBL/GenBank/DDBJ whole genome shotgun (WGS) entry which is preliminary data.</text>
</comment>
<evidence type="ECO:0000256" key="6">
    <source>
        <dbReference type="ARBA" id="ARBA00026121"/>
    </source>
</evidence>
<gene>
    <name evidence="9" type="ORF">HYH03_004039</name>
</gene>
<dbReference type="InterPro" id="IPR042099">
    <property type="entry name" value="ANL_N_sf"/>
</dbReference>
<dbReference type="GO" id="GO:0005524">
    <property type="term" value="F:ATP binding"/>
    <property type="evidence" value="ECO:0007669"/>
    <property type="project" value="UniProtKB-KW"/>
</dbReference>
<dbReference type="InterPro" id="IPR000873">
    <property type="entry name" value="AMP-dep_synth/lig_dom"/>
</dbReference>
<dbReference type="InterPro" id="IPR045311">
    <property type="entry name" value="LC-FACS_euk"/>
</dbReference>
<dbReference type="InterPro" id="IPR020845">
    <property type="entry name" value="AMP-binding_CS"/>
</dbReference>
<protein>
    <recommendedName>
        <fullName evidence="6 7">Long-chain-fatty-acid--CoA ligase</fullName>
        <ecNumber evidence="6 7">6.2.1.3</ecNumber>
    </recommendedName>
</protein>